<feature type="region of interest" description="Disordered" evidence="1">
    <location>
        <begin position="696"/>
        <end position="715"/>
    </location>
</feature>
<dbReference type="PANTHER" id="PTHR31025:SF28">
    <property type="match status" value="1"/>
</dbReference>
<dbReference type="AlphaFoldDB" id="A0A164SW73"/>
<feature type="region of interest" description="Disordered" evidence="1">
    <location>
        <begin position="828"/>
        <end position="850"/>
    </location>
</feature>
<gene>
    <name evidence="2" type="ORF">APZ42_025638</name>
</gene>
<dbReference type="PANTHER" id="PTHR31025">
    <property type="entry name" value="SI:CH211-196P9.1-RELATED"/>
    <property type="match status" value="1"/>
</dbReference>
<dbReference type="InterPro" id="IPR013761">
    <property type="entry name" value="SAM/pointed_sf"/>
</dbReference>
<proteinExistence type="predicted"/>
<feature type="compositionally biased region" description="Basic and acidic residues" evidence="1">
    <location>
        <begin position="840"/>
        <end position="850"/>
    </location>
</feature>
<dbReference type="Proteomes" id="UP000076858">
    <property type="component" value="Unassembled WGS sequence"/>
</dbReference>
<evidence type="ECO:0000313" key="2">
    <source>
        <dbReference type="EMBL" id="KZS10001.1"/>
    </source>
</evidence>
<accession>A0A164SW73</accession>
<comment type="caution">
    <text evidence="2">The sequence shown here is derived from an EMBL/GenBank/DDBJ whole genome shotgun (WGS) entry which is preliminary data.</text>
</comment>
<sequence length="1105" mass="127296">MVLFCLVKSKPHFKKKSSDGFLRSHRDGEHFANHPFLKRFPFAVRFQVFYDDVDLVNPLGSKVKIHEIGNFCYMILNIPPLENSSQKNIFPFAIVKTKHLQEYGFDFIFKEFMKELRILESEEGMLLDIPHRPGFRVHGTVVTLCADTKGAHEIGGFMSPSATKLCRLCEIIRADIRNHPTSDNVVLRSRRSIDEQAQYMSENCPNGDPSTGIKGICPLNDSSCFHIGENFILDAMHDIPEGISPFCLKLCLREWNIHKKEYGLSADFINERIRSFHYGRYDSENKPSPKFTDANLRELGNYSTKQRAGQNLCLLRNFLLMFADKIPEDDKHFRFLILFLSICDIIFSPEVTIAHCNILKVMISEFFEQFNLLFPETQPINKMHHLIHYPQMIKMHGPPIRYWCMRFESFHYVLKRRAQFIGNYINICKSLASHVQRLHCLNVMEKEILCTNKIFGPFEAGKSNLSFADVIALLPVSLHREISLDPSFKNSVHKWVKFQGWEYRPRRIIVIKKSYETESGLPKFTLITNIIVQNNSTIFLVLSVLKTVSYETDYHSYLVEERSQEQFLFLKMEATNDEIKMWNIDDVEVFLKSKGFDENVTNILKGKFMNVVLREILYKSYLILYYSKGNEIDGESFLILNDVEVASMGFKIGPASKLRKLLEKLRSADSIAGNHTIINEPNETGTTLRIVIPSTSTSEIPVPSTSESQESTAEQGAPNVMEILKCSQKGKAIVFNYIERNEDFVTHSERIEIVNIVCNHMVECNQQKHYPSVNTKHMYAAAIIKSFPCLATKHTNQDGGVSFNHDVFYHPVAGGFIENKIKEIRRKEGIRKRKPNGLSKNKESDGIAGEKKKRIKKIKKGVVPEDKLPAADGFDEEIMKSMVEWMKVHVVSVNNKAKIVEYMEKTFDFRDRESTFRFKCVSEILVEYPRFMDCDEGSLILRDFHQKYPDKHFSFKSRFLDRFSAPLRFLAKSGNKNVPKSSDDSMNSLILCLQLMPAVYNVKKASFESKLDRLFHLVKENASISAIAKAKDVVHHKQPFLIVVGSLEHPLSFNLILDFSVIPLGSDCSRAFNVLFASFFVFRLEFPKNLDKFFLFLDSLSFKYS</sequence>
<name>A0A164SW73_9CRUS</name>
<organism evidence="2 3">
    <name type="scientific">Daphnia magna</name>
    <dbReference type="NCBI Taxonomy" id="35525"/>
    <lineage>
        <taxon>Eukaryota</taxon>
        <taxon>Metazoa</taxon>
        <taxon>Ecdysozoa</taxon>
        <taxon>Arthropoda</taxon>
        <taxon>Crustacea</taxon>
        <taxon>Branchiopoda</taxon>
        <taxon>Diplostraca</taxon>
        <taxon>Cladocera</taxon>
        <taxon>Anomopoda</taxon>
        <taxon>Daphniidae</taxon>
        <taxon>Daphnia</taxon>
    </lineage>
</organism>
<dbReference type="STRING" id="35525.A0A164SW73"/>
<dbReference type="OrthoDB" id="10053555at2759"/>
<evidence type="ECO:0008006" key="4">
    <source>
        <dbReference type="Google" id="ProtNLM"/>
    </source>
</evidence>
<evidence type="ECO:0000256" key="1">
    <source>
        <dbReference type="SAM" id="MobiDB-lite"/>
    </source>
</evidence>
<keyword evidence="3" id="KW-1185">Reference proteome</keyword>
<evidence type="ECO:0000313" key="3">
    <source>
        <dbReference type="Proteomes" id="UP000076858"/>
    </source>
</evidence>
<dbReference type="Gene3D" id="1.10.150.50">
    <property type="entry name" value="Transcription Factor, Ets-1"/>
    <property type="match status" value="1"/>
</dbReference>
<protein>
    <recommendedName>
        <fullName evidence="4">SAM domain-containing protein</fullName>
    </recommendedName>
</protein>
<reference evidence="2 3" key="1">
    <citation type="submission" date="2016-03" db="EMBL/GenBank/DDBJ databases">
        <title>EvidentialGene: Evidence-directed Construction of Genes on Genomes.</title>
        <authorList>
            <person name="Gilbert D.G."/>
            <person name="Choi J.-H."/>
            <person name="Mockaitis K."/>
            <person name="Colbourne J."/>
            <person name="Pfrender M."/>
        </authorList>
    </citation>
    <scope>NUCLEOTIDE SEQUENCE [LARGE SCALE GENOMIC DNA]</scope>
    <source>
        <strain evidence="2 3">Xinb3</strain>
        <tissue evidence="2">Complete organism</tissue>
    </source>
</reference>
<dbReference type="EMBL" id="LRGB01001924">
    <property type="protein sequence ID" value="KZS10001.1"/>
    <property type="molecule type" value="Genomic_DNA"/>
</dbReference>
<feature type="compositionally biased region" description="Low complexity" evidence="1">
    <location>
        <begin position="704"/>
        <end position="715"/>
    </location>
</feature>